<feature type="binding site" evidence="4">
    <location>
        <position position="60"/>
    </location>
    <ligand>
        <name>ATP</name>
        <dbReference type="ChEBI" id="CHEBI:30616"/>
    </ligand>
</feature>
<accession>A0A9Q1CVT7</accession>
<feature type="region of interest" description="Disordered" evidence="5">
    <location>
        <begin position="317"/>
        <end position="541"/>
    </location>
</feature>
<keyword evidence="2 4" id="KW-0547">Nucleotide-binding</keyword>
<evidence type="ECO:0000313" key="8">
    <source>
        <dbReference type="EMBL" id="KAJ8250270.1"/>
    </source>
</evidence>
<keyword evidence="3 4" id="KW-0067">ATP-binding</keyword>
<dbReference type="InterPro" id="IPR008271">
    <property type="entry name" value="Ser/Thr_kinase_AS"/>
</dbReference>
<gene>
    <name evidence="8" type="ORF">COCON_G00221920</name>
</gene>
<comment type="caution">
    <text evidence="8">The sequence shown here is derived from an EMBL/GenBank/DDBJ whole genome shotgun (WGS) entry which is preliminary data.</text>
</comment>
<evidence type="ECO:0000256" key="5">
    <source>
        <dbReference type="SAM" id="MobiDB-lite"/>
    </source>
</evidence>
<dbReference type="EC" id="2.7.11.1" evidence="1"/>
<feature type="compositionally biased region" description="Low complexity" evidence="5">
    <location>
        <begin position="371"/>
        <end position="382"/>
    </location>
</feature>
<dbReference type="Proteomes" id="UP001152803">
    <property type="component" value="Unassembled WGS sequence"/>
</dbReference>
<keyword evidence="9" id="KW-1185">Reference proteome</keyword>
<evidence type="ECO:0000256" key="4">
    <source>
        <dbReference type="PROSITE-ProRule" id="PRU10141"/>
    </source>
</evidence>
<dbReference type="PROSITE" id="PS00107">
    <property type="entry name" value="PROTEIN_KINASE_ATP"/>
    <property type="match status" value="1"/>
</dbReference>
<proteinExistence type="predicted"/>
<sequence length="596" mass="66936">MPPKRKPLPPPLPTGYILTDMEKKQWKLGKIIGRGGFGLIYLASRRLDAPVPDDSDFVIKVEYHENGPLFSELKFYQRAAKPESVKRWKMRRSSTFLGIPCYFGSGLAELNGTRYRFMVVDRLGTDLQKFCDQNGGRLKRLTVLRLGYLLLDVLEYIHENEYVHADIKAANLLLDQGDPSKVYLADYGLSYRYCPGGEHKEYRENPKKGHDGTIEYTSIDAHNGVAPSRRGDLEVLGFCLLHWLCGRLPWDSVLKTPPLVHEAKAKLMANLPDSVMELSPPGTCTGEVARFLLKVKSLGYKEEPDYQALRDILAEGRPKTGRTEAPLDLSRPKEVEERRPPPGHKPARSTPAVPRPRAPPQEDAGTGTSLAKSKPAARAAPRQPSPPQEDAGIASGKELQYRALAHQRRPRQASPPQEDAGIASGEELQYRAPAHQRRPRRASPPQEDPGIASGEELQYRAPAHQRRPRRASPPQEDPGIASGEELQYRAPAHQRRPRQPGRSPPEEKKKPQPRRVVRKVQAYADSSSEEPSEDLEDPEDVSVPRHRYYLRDTPARRQGARGRLQQWGGPLAILFLLLLAILVILLPHSFKRVVLL</sequence>
<reference evidence="8" key="1">
    <citation type="journal article" date="2023" name="Science">
        <title>Genome structures resolve the early diversification of teleost fishes.</title>
        <authorList>
            <person name="Parey E."/>
            <person name="Louis A."/>
            <person name="Montfort J."/>
            <person name="Bouchez O."/>
            <person name="Roques C."/>
            <person name="Iampietro C."/>
            <person name="Lluch J."/>
            <person name="Castinel A."/>
            <person name="Donnadieu C."/>
            <person name="Desvignes T."/>
            <person name="Floi Bucao C."/>
            <person name="Jouanno E."/>
            <person name="Wen M."/>
            <person name="Mejri S."/>
            <person name="Dirks R."/>
            <person name="Jansen H."/>
            <person name="Henkel C."/>
            <person name="Chen W.J."/>
            <person name="Zahm M."/>
            <person name="Cabau C."/>
            <person name="Klopp C."/>
            <person name="Thompson A.W."/>
            <person name="Robinson-Rechavi M."/>
            <person name="Braasch I."/>
            <person name="Lecointre G."/>
            <person name="Bobe J."/>
            <person name="Postlethwait J.H."/>
            <person name="Berthelot C."/>
            <person name="Roest Crollius H."/>
            <person name="Guiguen Y."/>
        </authorList>
    </citation>
    <scope>NUCLEOTIDE SEQUENCE</scope>
    <source>
        <strain evidence="8">Concon-B</strain>
    </source>
</reference>
<dbReference type="InterPro" id="IPR050235">
    <property type="entry name" value="CK1_Ser-Thr_kinase"/>
</dbReference>
<evidence type="ECO:0000256" key="3">
    <source>
        <dbReference type="ARBA" id="ARBA00022840"/>
    </source>
</evidence>
<evidence type="ECO:0000259" key="7">
    <source>
        <dbReference type="PROSITE" id="PS50011"/>
    </source>
</evidence>
<dbReference type="Gene3D" id="1.10.510.10">
    <property type="entry name" value="Transferase(Phosphotransferase) domain 1"/>
    <property type="match status" value="1"/>
</dbReference>
<dbReference type="PANTHER" id="PTHR11909">
    <property type="entry name" value="CASEIN KINASE-RELATED"/>
    <property type="match status" value="1"/>
</dbReference>
<organism evidence="8 9">
    <name type="scientific">Conger conger</name>
    <name type="common">Conger eel</name>
    <name type="synonym">Muraena conger</name>
    <dbReference type="NCBI Taxonomy" id="82655"/>
    <lineage>
        <taxon>Eukaryota</taxon>
        <taxon>Metazoa</taxon>
        <taxon>Chordata</taxon>
        <taxon>Craniata</taxon>
        <taxon>Vertebrata</taxon>
        <taxon>Euteleostomi</taxon>
        <taxon>Actinopterygii</taxon>
        <taxon>Neopterygii</taxon>
        <taxon>Teleostei</taxon>
        <taxon>Anguilliformes</taxon>
        <taxon>Congridae</taxon>
        <taxon>Conger</taxon>
    </lineage>
</organism>
<evidence type="ECO:0000256" key="2">
    <source>
        <dbReference type="ARBA" id="ARBA00022741"/>
    </source>
</evidence>
<dbReference type="PROSITE" id="PS00108">
    <property type="entry name" value="PROTEIN_KINASE_ST"/>
    <property type="match status" value="1"/>
</dbReference>
<keyword evidence="6" id="KW-0472">Membrane</keyword>
<protein>
    <recommendedName>
        <fullName evidence="1">non-specific serine/threonine protein kinase</fullName>
        <ecNumber evidence="1">2.7.11.1</ecNumber>
    </recommendedName>
</protein>
<feature type="compositionally biased region" description="Basic and acidic residues" evidence="5">
    <location>
        <begin position="330"/>
        <end position="340"/>
    </location>
</feature>
<dbReference type="SUPFAM" id="SSF56112">
    <property type="entry name" value="Protein kinase-like (PK-like)"/>
    <property type="match status" value="1"/>
</dbReference>
<feature type="transmembrane region" description="Helical" evidence="6">
    <location>
        <begin position="567"/>
        <end position="586"/>
    </location>
</feature>
<evidence type="ECO:0000256" key="1">
    <source>
        <dbReference type="ARBA" id="ARBA00012513"/>
    </source>
</evidence>
<evidence type="ECO:0000313" key="9">
    <source>
        <dbReference type="Proteomes" id="UP001152803"/>
    </source>
</evidence>
<keyword evidence="6" id="KW-1133">Transmembrane helix</keyword>
<dbReference type="GO" id="GO:0004674">
    <property type="term" value="F:protein serine/threonine kinase activity"/>
    <property type="evidence" value="ECO:0007669"/>
    <property type="project" value="UniProtKB-EC"/>
</dbReference>
<dbReference type="OrthoDB" id="2687620at2759"/>
<dbReference type="AlphaFoldDB" id="A0A9Q1CVT7"/>
<dbReference type="InterPro" id="IPR000719">
    <property type="entry name" value="Prot_kinase_dom"/>
</dbReference>
<dbReference type="InterPro" id="IPR017441">
    <property type="entry name" value="Protein_kinase_ATP_BS"/>
</dbReference>
<feature type="compositionally biased region" description="Acidic residues" evidence="5">
    <location>
        <begin position="527"/>
        <end position="540"/>
    </location>
</feature>
<keyword evidence="6" id="KW-0812">Transmembrane</keyword>
<dbReference type="GO" id="GO:0005524">
    <property type="term" value="F:ATP binding"/>
    <property type="evidence" value="ECO:0007669"/>
    <property type="project" value="UniProtKB-UniRule"/>
</dbReference>
<name>A0A9Q1CVT7_CONCO</name>
<dbReference type="InterPro" id="IPR011009">
    <property type="entry name" value="Kinase-like_dom_sf"/>
</dbReference>
<dbReference type="EMBL" id="JAFJMO010000018">
    <property type="protein sequence ID" value="KAJ8250270.1"/>
    <property type="molecule type" value="Genomic_DNA"/>
</dbReference>
<dbReference type="SMART" id="SM00220">
    <property type="entry name" value="S_TKc"/>
    <property type="match status" value="1"/>
</dbReference>
<feature type="domain" description="Protein kinase" evidence="7">
    <location>
        <begin position="26"/>
        <end position="313"/>
    </location>
</feature>
<dbReference type="Pfam" id="PF00069">
    <property type="entry name" value="Pkinase"/>
    <property type="match status" value="1"/>
</dbReference>
<dbReference type="PROSITE" id="PS50011">
    <property type="entry name" value="PROTEIN_KINASE_DOM"/>
    <property type="match status" value="1"/>
</dbReference>
<evidence type="ECO:0000256" key="6">
    <source>
        <dbReference type="SAM" id="Phobius"/>
    </source>
</evidence>